<comment type="caution">
    <text evidence="8">The sequence shown here is derived from an EMBL/GenBank/DDBJ whole genome shotgun (WGS) entry which is preliminary data.</text>
</comment>
<dbReference type="AlphaFoldDB" id="A0A090VUI2"/>
<evidence type="ECO:0000256" key="7">
    <source>
        <dbReference type="ARBA" id="ARBA00023237"/>
    </source>
</evidence>
<evidence type="ECO:0000256" key="1">
    <source>
        <dbReference type="ARBA" id="ARBA00004196"/>
    </source>
</evidence>
<dbReference type="Proteomes" id="UP000029641">
    <property type="component" value="Unassembled WGS sequence"/>
</dbReference>
<evidence type="ECO:0000313" key="9">
    <source>
        <dbReference type="Proteomes" id="UP000029641"/>
    </source>
</evidence>
<dbReference type="PANTHER" id="PTHR11319:SF35">
    <property type="entry name" value="OUTER MEMBRANE PROTEIN PMPC-RELATED"/>
    <property type="match status" value="1"/>
</dbReference>
<dbReference type="InterPro" id="IPR012334">
    <property type="entry name" value="Pectin_lyas_fold"/>
</dbReference>
<dbReference type="SUPFAM" id="SSF51126">
    <property type="entry name" value="Pectin lyase-like"/>
    <property type="match status" value="1"/>
</dbReference>
<evidence type="ECO:0000313" key="8">
    <source>
        <dbReference type="EMBL" id="GAL68380.1"/>
    </source>
</evidence>
<keyword evidence="4" id="KW-0964">Secreted</keyword>
<dbReference type="NCBIfam" id="TIGR01376">
    <property type="entry name" value="POMP_repeat"/>
    <property type="match status" value="1"/>
</dbReference>
<dbReference type="EMBL" id="BBNR01000019">
    <property type="protein sequence ID" value="GAL68380.1"/>
    <property type="molecule type" value="Genomic_DNA"/>
</dbReference>
<keyword evidence="7" id="KW-0998">Cell outer membrane</keyword>
<evidence type="ECO:0000256" key="6">
    <source>
        <dbReference type="ARBA" id="ARBA00023136"/>
    </source>
</evidence>
<dbReference type="GO" id="GO:0009279">
    <property type="term" value="C:cell outer membrane"/>
    <property type="evidence" value="ECO:0007669"/>
    <property type="project" value="UniProtKB-SubCell"/>
</dbReference>
<evidence type="ECO:0000256" key="4">
    <source>
        <dbReference type="ARBA" id="ARBA00022525"/>
    </source>
</evidence>
<evidence type="ECO:0000256" key="3">
    <source>
        <dbReference type="ARBA" id="ARBA00004613"/>
    </source>
</evidence>
<name>A0A090VUI2_9FLAO</name>
<keyword evidence="6" id="KW-0472">Membrane</keyword>
<dbReference type="GO" id="GO:0005576">
    <property type="term" value="C:extracellular region"/>
    <property type="evidence" value="ECO:0007669"/>
    <property type="project" value="UniProtKB-SubCell"/>
</dbReference>
<accession>A0A090VUI2</accession>
<dbReference type="InterPro" id="IPR003368">
    <property type="entry name" value="POMP_repeat"/>
</dbReference>
<dbReference type="Gene3D" id="2.160.20.10">
    <property type="entry name" value="Single-stranded right-handed beta-helix, Pectin lyase-like"/>
    <property type="match status" value="1"/>
</dbReference>
<dbReference type="PANTHER" id="PTHR11319">
    <property type="entry name" value="G PROTEIN-COUPLED RECEPTOR-RELATED"/>
    <property type="match status" value="1"/>
</dbReference>
<protein>
    <submittedName>
        <fullName evidence="8">Probable extracellular nuclease</fullName>
    </submittedName>
</protein>
<comment type="subcellular location">
    <subcellularLocation>
        <location evidence="1">Cell envelope</location>
    </subcellularLocation>
    <subcellularLocation>
        <location evidence="2">Cell outer membrane</location>
    </subcellularLocation>
    <subcellularLocation>
        <location evidence="3">Secreted</location>
    </subcellularLocation>
</comment>
<gene>
    <name evidence="8" type="ORF">JCM19301_1987</name>
</gene>
<evidence type="ECO:0000256" key="5">
    <source>
        <dbReference type="ARBA" id="ARBA00022729"/>
    </source>
</evidence>
<dbReference type="eggNOG" id="ENOG5033NVT">
    <property type="taxonomic scope" value="Bacteria"/>
</dbReference>
<sequence>MCLFLALNSFSQIWYVNSGGDDGNGGTSSGDAFASIGAANAAATSGDFVIIEGTITQENQVVFDKDLNIIGTSNATINRLPGATYRLFFCDTDNVSLSFEDLVLNGGAAEFPGGAFATFKNVDVSFTRCTFNDFDTSASTSPNVNGGAIILNGFGTANFDGCVFNNNTAGGDGGAIFANTSGSLQIKDCLFNGNESKRATGVGGAVASWQAVKLNIIGSTFYDNTADFFGGAIWSAGTETTSSFENITVFNNRTLATGANPSVGGGCRVSADPRPFLVVNSLFYGNEYGVGPGSSPSGPSDMVLANPLSATVINTLSGTTIPTPVDGSGGDTVTSSNLAADLTSSNLMFNVASGFVEYGLPAPGDPTPINFGSDGEDVGAWDSMLTLSSNNFEIQNGFEIYTDSNRNLIEIKNNLDQQISVEILI</sequence>
<proteinExistence type="predicted"/>
<organism evidence="8 9">
    <name type="scientific">Jejuia pallidilutea</name>
    <dbReference type="NCBI Taxonomy" id="504487"/>
    <lineage>
        <taxon>Bacteria</taxon>
        <taxon>Pseudomonadati</taxon>
        <taxon>Bacteroidota</taxon>
        <taxon>Flavobacteriia</taxon>
        <taxon>Flavobacteriales</taxon>
        <taxon>Flavobacteriaceae</taxon>
        <taxon>Jejuia</taxon>
    </lineage>
</organism>
<reference evidence="8 9" key="1">
    <citation type="journal article" date="2014" name="Genome Announc.">
        <title>Draft Genome Sequence of Marine Flavobacterium Jejuia pallidilutea Strain 11shimoA1 and Pigmentation Mutants.</title>
        <authorList>
            <person name="Takatani N."/>
            <person name="Nakanishi M."/>
            <person name="Meirelles P."/>
            <person name="Mino S."/>
            <person name="Suda W."/>
            <person name="Oshima K."/>
            <person name="Hattori M."/>
            <person name="Ohkuma M."/>
            <person name="Hosokawa M."/>
            <person name="Miyashita K."/>
            <person name="Thompson F.L."/>
            <person name="Niwa A."/>
            <person name="Sawabe T."/>
            <person name="Sawabe T."/>
        </authorList>
    </citation>
    <scope>NUCLEOTIDE SEQUENCE [LARGE SCALE GENOMIC DNA]</scope>
    <source>
        <strain evidence="8 9">JCM 19301</strain>
    </source>
</reference>
<dbReference type="InterPro" id="IPR011050">
    <property type="entry name" value="Pectin_lyase_fold/virulence"/>
</dbReference>
<evidence type="ECO:0000256" key="2">
    <source>
        <dbReference type="ARBA" id="ARBA00004442"/>
    </source>
</evidence>
<dbReference type="STRING" id="504487.JCM19538_1740"/>
<keyword evidence="5" id="KW-0732">Signal</keyword>